<dbReference type="Gene3D" id="3.90.580.10">
    <property type="entry name" value="Zinc finger, CHC2-type domain"/>
    <property type="match status" value="1"/>
</dbReference>
<evidence type="ECO:0000259" key="1">
    <source>
        <dbReference type="Pfam" id="PF01807"/>
    </source>
</evidence>
<dbReference type="AlphaFoldDB" id="A0A1I7KF57"/>
<dbReference type="GO" id="GO:0006260">
    <property type="term" value="P:DNA replication"/>
    <property type="evidence" value="ECO:0007669"/>
    <property type="project" value="InterPro"/>
</dbReference>
<name>A0A1I7KF57_9BACL</name>
<evidence type="ECO:0000313" key="3">
    <source>
        <dbReference type="Proteomes" id="UP000183508"/>
    </source>
</evidence>
<reference evidence="3" key="1">
    <citation type="submission" date="2016-10" db="EMBL/GenBank/DDBJ databases">
        <authorList>
            <person name="Varghese N."/>
        </authorList>
    </citation>
    <scope>NUCLEOTIDE SEQUENCE [LARGE SCALE GENOMIC DNA]</scope>
    <source>
        <strain evidence="3">DSM 17980</strain>
    </source>
</reference>
<accession>A0A1I7KF57</accession>
<sequence length="193" mass="21973">MHKPLHVHEGGIGLVGIEEVAQRNQLVLYKTSRPGQYKAHCPVCGDQGRDFHLYVSAVKDTFYCHKCGAKGGVVAFHAWLRGISFEAAKAELYPQDGRPKRLLHPAERLTKAQLAELGFTLRTPRRSAPKGVNPIEWHRRRKAELDWIWREWQAHEKFKREQTERLMRLLAEGENDVQADHTHAEPVCGGAVS</sequence>
<dbReference type="GO" id="GO:0008270">
    <property type="term" value="F:zinc ion binding"/>
    <property type="evidence" value="ECO:0007669"/>
    <property type="project" value="InterPro"/>
</dbReference>
<protein>
    <submittedName>
        <fullName evidence="2">CHC2 zinc finger</fullName>
    </submittedName>
</protein>
<dbReference type="InterPro" id="IPR036977">
    <property type="entry name" value="DNA_primase_Znf_CHC2"/>
</dbReference>
<dbReference type="STRING" id="392015.SAMN05421543_11591"/>
<keyword evidence="3" id="KW-1185">Reference proteome</keyword>
<dbReference type="GO" id="GO:0003677">
    <property type="term" value="F:DNA binding"/>
    <property type="evidence" value="ECO:0007669"/>
    <property type="project" value="InterPro"/>
</dbReference>
<proteinExistence type="predicted"/>
<dbReference type="Pfam" id="PF01807">
    <property type="entry name" value="Zn_ribbon_DnaG"/>
    <property type="match status" value="1"/>
</dbReference>
<dbReference type="EMBL" id="FPBV01000015">
    <property type="protein sequence ID" value="SFU96036.1"/>
    <property type="molecule type" value="Genomic_DNA"/>
</dbReference>
<feature type="domain" description="Zinc finger CHC2-type" evidence="1">
    <location>
        <begin position="25"/>
        <end position="92"/>
    </location>
</feature>
<dbReference type="GO" id="GO:0003899">
    <property type="term" value="F:DNA-directed RNA polymerase activity"/>
    <property type="evidence" value="ECO:0007669"/>
    <property type="project" value="InterPro"/>
</dbReference>
<dbReference type="InterPro" id="IPR002694">
    <property type="entry name" value="Znf_CHC2"/>
</dbReference>
<dbReference type="SUPFAM" id="SSF57783">
    <property type="entry name" value="Zinc beta-ribbon"/>
    <property type="match status" value="1"/>
</dbReference>
<dbReference type="Proteomes" id="UP000183508">
    <property type="component" value="Unassembled WGS sequence"/>
</dbReference>
<gene>
    <name evidence="2" type="ORF">SAMN05421543_11591</name>
</gene>
<evidence type="ECO:0000313" key="2">
    <source>
        <dbReference type="EMBL" id="SFU96036.1"/>
    </source>
</evidence>
<organism evidence="2 3">
    <name type="scientific">Alicyclobacillus macrosporangiidus</name>
    <dbReference type="NCBI Taxonomy" id="392015"/>
    <lineage>
        <taxon>Bacteria</taxon>
        <taxon>Bacillati</taxon>
        <taxon>Bacillota</taxon>
        <taxon>Bacilli</taxon>
        <taxon>Bacillales</taxon>
        <taxon>Alicyclobacillaceae</taxon>
        <taxon>Alicyclobacillus</taxon>
    </lineage>
</organism>